<comment type="subcellular location">
    <subcellularLocation>
        <location evidence="1">Membrane</location>
    </subcellularLocation>
</comment>
<evidence type="ECO:0000256" key="3">
    <source>
        <dbReference type="ARBA" id="ARBA00023319"/>
    </source>
</evidence>
<dbReference type="PANTHER" id="PTHR44991:SF1">
    <property type="entry name" value="IMMUNOGLOBULIN SUPERFAMILY MEMBER 5"/>
    <property type="match status" value="1"/>
</dbReference>
<evidence type="ECO:0000256" key="5">
    <source>
        <dbReference type="SAM" id="SignalP"/>
    </source>
</evidence>
<feature type="domain" description="Ig-like" evidence="6">
    <location>
        <begin position="137"/>
        <end position="217"/>
    </location>
</feature>
<reference evidence="7" key="1">
    <citation type="submission" date="2025-08" db="UniProtKB">
        <authorList>
            <consortium name="Ensembl"/>
        </authorList>
    </citation>
    <scope>IDENTIFICATION</scope>
</reference>
<dbReference type="STRING" id="28743.ENSCVAP00000012630"/>
<name>A0A3Q2FXA0_CYPVA</name>
<keyword evidence="2 4" id="KW-0472">Membrane</keyword>
<proteinExistence type="predicted"/>
<keyword evidence="4" id="KW-1133">Transmembrane helix</keyword>
<evidence type="ECO:0000259" key="6">
    <source>
        <dbReference type="PROSITE" id="PS50835"/>
    </source>
</evidence>
<evidence type="ECO:0000313" key="8">
    <source>
        <dbReference type="Proteomes" id="UP000265020"/>
    </source>
</evidence>
<dbReference type="GO" id="GO:0016020">
    <property type="term" value="C:membrane"/>
    <property type="evidence" value="ECO:0007669"/>
    <property type="project" value="UniProtKB-SubCell"/>
</dbReference>
<dbReference type="PROSITE" id="PS50835">
    <property type="entry name" value="IG_LIKE"/>
    <property type="match status" value="1"/>
</dbReference>
<dbReference type="Proteomes" id="UP000265020">
    <property type="component" value="Unassembled WGS sequence"/>
</dbReference>
<dbReference type="Gene3D" id="2.60.40.10">
    <property type="entry name" value="Immunoglobulins"/>
    <property type="match status" value="1"/>
</dbReference>
<keyword evidence="3" id="KW-0393">Immunoglobulin domain</keyword>
<keyword evidence="5" id="KW-0732">Signal</keyword>
<dbReference type="InterPro" id="IPR013783">
    <property type="entry name" value="Ig-like_fold"/>
</dbReference>
<dbReference type="PANTHER" id="PTHR44991">
    <property type="entry name" value="IMMUNOGLOBULIN SUPERFAMILY MEMBER 5"/>
    <property type="match status" value="1"/>
</dbReference>
<dbReference type="Pfam" id="PF22705">
    <property type="entry name" value="C2-set_3"/>
    <property type="match status" value="1"/>
</dbReference>
<accession>A0A3Q2FXA0</accession>
<feature type="transmembrane region" description="Helical" evidence="4">
    <location>
        <begin position="231"/>
        <end position="259"/>
    </location>
</feature>
<dbReference type="OMA" id="WETRRQM"/>
<keyword evidence="4" id="KW-0812">Transmembrane</keyword>
<feature type="chain" id="PRO_5018705990" evidence="5">
    <location>
        <begin position="20"/>
        <end position="361"/>
    </location>
</feature>
<dbReference type="Ensembl" id="ENSCVAT00000019936.1">
    <property type="protein sequence ID" value="ENSCVAP00000012630.1"/>
    <property type="gene ID" value="ENSCVAG00000015052.1"/>
</dbReference>
<evidence type="ECO:0000313" key="7">
    <source>
        <dbReference type="Ensembl" id="ENSCVAP00000012630.1"/>
    </source>
</evidence>
<evidence type="ECO:0000256" key="1">
    <source>
        <dbReference type="ARBA" id="ARBA00004370"/>
    </source>
</evidence>
<dbReference type="SUPFAM" id="SSF48726">
    <property type="entry name" value="Immunoglobulin"/>
    <property type="match status" value="2"/>
</dbReference>
<dbReference type="GeneTree" id="ENSGT00940000165615"/>
<keyword evidence="8" id="KW-1185">Reference proteome</keyword>
<sequence length="361" mass="39987">MDILPLLVLLLSCQSEVRTQMTLTPASLTVVRGDEAKFTCSTSNTLWTVMVWLLGDRPVLTISKQNGVLPSVNPNVTAVKCSSSKTDCWEFILKRTERDSQGQVVCDLQQIDKRTAALFLQEKGTVRLFGENRLAFKGELVVFQCQAAGWYPEPTLQWQVYEKMVSKDEYNITLEEKENLFTVSSNLSIPAERSSAVGCLVSVPALKEPLESSLNLTVVAEVIKEEDDCTVLVAVSASLAAVLLLVLLVLLSISIVICYRRRKKAKKKQQEVIRFNQSLYGGNPVAEATGGNVNQGFSSEDSTGMDSGEFIFGTRSHMDFDTFHQVPDVVHSSSLSLHTEGQSTEFQEDRTYSVVRKITTV</sequence>
<reference evidence="7" key="2">
    <citation type="submission" date="2025-09" db="UniProtKB">
        <authorList>
            <consortium name="Ensembl"/>
        </authorList>
    </citation>
    <scope>IDENTIFICATION</scope>
</reference>
<dbReference type="InterPro" id="IPR036179">
    <property type="entry name" value="Ig-like_dom_sf"/>
</dbReference>
<dbReference type="InterPro" id="IPR053896">
    <property type="entry name" value="BTN3A2-like_Ig-C"/>
</dbReference>
<protein>
    <submittedName>
        <fullName evidence="7">Immunoglobulin superfamily member 5</fullName>
    </submittedName>
</protein>
<evidence type="ECO:0000256" key="2">
    <source>
        <dbReference type="ARBA" id="ARBA00023136"/>
    </source>
</evidence>
<evidence type="ECO:0000256" key="4">
    <source>
        <dbReference type="SAM" id="Phobius"/>
    </source>
</evidence>
<dbReference type="InterPro" id="IPR007110">
    <property type="entry name" value="Ig-like_dom"/>
</dbReference>
<feature type="signal peptide" evidence="5">
    <location>
        <begin position="1"/>
        <end position="19"/>
    </location>
</feature>
<organism evidence="7 8">
    <name type="scientific">Cyprinodon variegatus</name>
    <name type="common">Sheepshead minnow</name>
    <dbReference type="NCBI Taxonomy" id="28743"/>
    <lineage>
        <taxon>Eukaryota</taxon>
        <taxon>Metazoa</taxon>
        <taxon>Chordata</taxon>
        <taxon>Craniata</taxon>
        <taxon>Vertebrata</taxon>
        <taxon>Euteleostomi</taxon>
        <taxon>Actinopterygii</taxon>
        <taxon>Neopterygii</taxon>
        <taxon>Teleostei</taxon>
        <taxon>Neoteleostei</taxon>
        <taxon>Acanthomorphata</taxon>
        <taxon>Ovalentaria</taxon>
        <taxon>Atherinomorphae</taxon>
        <taxon>Cyprinodontiformes</taxon>
        <taxon>Cyprinodontidae</taxon>
        <taxon>Cyprinodon</taxon>
    </lineage>
</organism>
<dbReference type="AlphaFoldDB" id="A0A3Q2FXA0"/>